<dbReference type="PRINTS" id="PR00371">
    <property type="entry name" value="FPNCR"/>
</dbReference>
<evidence type="ECO:0000259" key="12">
    <source>
        <dbReference type="Pfam" id="PF00970"/>
    </source>
</evidence>
<evidence type="ECO:0000256" key="5">
    <source>
        <dbReference type="ARBA" id="ARBA00022630"/>
    </source>
</evidence>
<dbReference type="Pfam" id="PF00175">
    <property type="entry name" value="NAD_binding_1"/>
    <property type="match status" value="1"/>
</dbReference>
<evidence type="ECO:0000256" key="10">
    <source>
        <dbReference type="ARBA" id="ARBA00047682"/>
    </source>
</evidence>
<dbReference type="EC" id="1.6.2.2" evidence="4"/>
<evidence type="ECO:0000256" key="2">
    <source>
        <dbReference type="ARBA" id="ARBA00004173"/>
    </source>
</evidence>
<comment type="caution">
    <text evidence="13">The sequence shown here is derived from an EMBL/GenBank/DDBJ whole genome shotgun (WGS) entry which is preliminary data.</text>
</comment>
<comment type="cofactor">
    <cofactor evidence="1">
        <name>FAD</name>
        <dbReference type="ChEBI" id="CHEBI:57692"/>
    </cofactor>
</comment>
<keyword evidence="6" id="KW-0274">FAD</keyword>
<evidence type="ECO:0000256" key="3">
    <source>
        <dbReference type="ARBA" id="ARBA00006105"/>
    </source>
</evidence>
<proteinExistence type="inferred from homology"/>
<dbReference type="InterPro" id="IPR001834">
    <property type="entry name" value="CBR-like"/>
</dbReference>
<evidence type="ECO:0000256" key="8">
    <source>
        <dbReference type="ARBA" id="ARBA00023027"/>
    </source>
</evidence>
<dbReference type="Gene3D" id="3.40.50.80">
    <property type="entry name" value="Nucleotide-binding domain of ferredoxin-NADP reductase (FNR) module"/>
    <property type="match status" value="1"/>
</dbReference>
<evidence type="ECO:0000256" key="4">
    <source>
        <dbReference type="ARBA" id="ARBA00012011"/>
    </source>
</evidence>
<evidence type="ECO:0000256" key="9">
    <source>
        <dbReference type="ARBA" id="ARBA00023128"/>
    </source>
</evidence>
<keyword evidence="5" id="KW-0285">Flavoprotein</keyword>
<protein>
    <recommendedName>
        <fullName evidence="4">cytochrome-b5 reductase</fullName>
        <ecNumber evidence="4">1.6.2.2</ecNumber>
    </recommendedName>
</protein>
<keyword evidence="14" id="KW-1185">Reference proteome</keyword>
<dbReference type="Proteomes" id="UP001165060">
    <property type="component" value="Unassembled WGS sequence"/>
</dbReference>
<dbReference type="Gene3D" id="2.40.30.10">
    <property type="entry name" value="Translation factors"/>
    <property type="match status" value="1"/>
</dbReference>
<comment type="catalytic activity">
    <reaction evidence="10">
        <text>2 Fe(III)-[cytochrome b5] + NADH = 2 Fe(II)-[cytochrome b5] + NAD(+) + H(+)</text>
        <dbReference type="Rhea" id="RHEA:46680"/>
        <dbReference type="Rhea" id="RHEA-COMP:10438"/>
        <dbReference type="Rhea" id="RHEA-COMP:10439"/>
        <dbReference type="ChEBI" id="CHEBI:15378"/>
        <dbReference type="ChEBI" id="CHEBI:29033"/>
        <dbReference type="ChEBI" id="CHEBI:29034"/>
        <dbReference type="ChEBI" id="CHEBI:57540"/>
        <dbReference type="ChEBI" id="CHEBI:57945"/>
        <dbReference type="EC" id="1.6.2.2"/>
    </reaction>
</comment>
<gene>
    <name evidence="13" type="ORF">TeGR_g5131</name>
</gene>
<feature type="domain" description="Flavoprotein pyridine nucleotide cytochrome reductase-like FAD-binding" evidence="12">
    <location>
        <begin position="2"/>
        <end position="78"/>
    </location>
</feature>
<name>A0ABQ6MFJ4_9STRA</name>
<sequence length="231" mass="24976">VFTFATPDPSLPLNLCTCGCMLAAGGADSDGKPFVRPYTPVSTNAKVGAFDLMVKIYPEGNLSQHLDKMKVGDELSFKHIPFNVKRQYPFEKKNIAMIAGGTGIAPMIQALHALLGNPDDETSVTLLYGSQRSDQILASEVLGEWAESHGDRLKVVNVLSAEPEGTGWTGQKGFINKELITKHFPGPAEDVEIFVCGPPPMYDALCGARGEEELSGVLKEIGYSKEQVTKF</sequence>
<dbReference type="Pfam" id="PF00970">
    <property type="entry name" value="FAD_binding_6"/>
    <property type="match status" value="1"/>
</dbReference>
<dbReference type="CDD" id="cd06183">
    <property type="entry name" value="cyt_b5_reduct_like"/>
    <property type="match status" value="1"/>
</dbReference>
<comment type="subcellular location">
    <subcellularLocation>
        <location evidence="2">Mitochondrion</location>
    </subcellularLocation>
</comment>
<dbReference type="InterPro" id="IPR001709">
    <property type="entry name" value="Flavoprot_Pyr_Nucl_cyt_Rdtase"/>
</dbReference>
<keyword evidence="7" id="KW-0560">Oxidoreductase</keyword>
<evidence type="ECO:0000313" key="13">
    <source>
        <dbReference type="EMBL" id="GMI25425.1"/>
    </source>
</evidence>
<dbReference type="InterPro" id="IPR039261">
    <property type="entry name" value="FNR_nucleotide-bd"/>
</dbReference>
<evidence type="ECO:0000259" key="11">
    <source>
        <dbReference type="Pfam" id="PF00175"/>
    </source>
</evidence>
<dbReference type="InterPro" id="IPR017938">
    <property type="entry name" value="Riboflavin_synthase-like_b-brl"/>
</dbReference>
<dbReference type="InterPro" id="IPR008333">
    <property type="entry name" value="Cbr1-like_FAD-bd_dom"/>
</dbReference>
<reference evidence="13 14" key="1">
    <citation type="journal article" date="2023" name="Commun. Biol.">
        <title>Genome analysis of Parmales, the sister group of diatoms, reveals the evolutionary specialization of diatoms from phago-mixotrophs to photoautotrophs.</title>
        <authorList>
            <person name="Ban H."/>
            <person name="Sato S."/>
            <person name="Yoshikawa S."/>
            <person name="Yamada K."/>
            <person name="Nakamura Y."/>
            <person name="Ichinomiya M."/>
            <person name="Sato N."/>
            <person name="Blanc-Mathieu R."/>
            <person name="Endo H."/>
            <person name="Kuwata A."/>
            <person name="Ogata H."/>
        </authorList>
    </citation>
    <scope>NUCLEOTIDE SEQUENCE [LARGE SCALE GENOMIC DNA]</scope>
</reference>
<evidence type="ECO:0000256" key="7">
    <source>
        <dbReference type="ARBA" id="ARBA00023002"/>
    </source>
</evidence>
<dbReference type="PANTHER" id="PTHR19370">
    <property type="entry name" value="NADH-CYTOCHROME B5 REDUCTASE"/>
    <property type="match status" value="1"/>
</dbReference>
<dbReference type="EMBL" id="BRYB01000216">
    <property type="protein sequence ID" value="GMI25425.1"/>
    <property type="molecule type" value="Genomic_DNA"/>
</dbReference>
<organism evidence="13 14">
    <name type="scientific">Tetraparma gracilis</name>
    <dbReference type="NCBI Taxonomy" id="2962635"/>
    <lineage>
        <taxon>Eukaryota</taxon>
        <taxon>Sar</taxon>
        <taxon>Stramenopiles</taxon>
        <taxon>Ochrophyta</taxon>
        <taxon>Bolidophyceae</taxon>
        <taxon>Parmales</taxon>
        <taxon>Triparmaceae</taxon>
        <taxon>Tetraparma</taxon>
    </lineage>
</organism>
<dbReference type="InterPro" id="IPR001433">
    <property type="entry name" value="OxRdtase_FAD/NAD-bd"/>
</dbReference>
<dbReference type="SUPFAM" id="SSF63380">
    <property type="entry name" value="Riboflavin synthase domain-like"/>
    <property type="match status" value="1"/>
</dbReference>
<feature type="domain" description="Oxidoreductase FAD/NAD(P)-binding" evidence="11">
    <location>
        <begin position="97"/>
        <end position="206"/>
    </location>
</feature>
<accession>A0ABQ6MFJ4</accession>
<keyword evidence="9" id="KW-0496">Mitochondrion</keyword>
<dbReference type="PANTHER" id="PTHR19370:SF171">
    <property type="entry name" value="NADH-CYTOCHROME B5 REDUCTASE 2"/>
    <property type="match status" value="1"/>
</dbReference>
<keyword evidence="8" id="KW-0520">NAD</keyword>
<evidence type="ECO:0000256" key="1">
    <source>
        <dbReference type="ARBA" id="ARBA00001974"/>
    </source>
</evidence>
<feature type="non-terminal residue" evidence="13">
    <location>
        <position position="1"/>
    </location>
</feature>
<evidence type="ECO:0000256" key="6">
    <source>
        <dbReference type="ARBA" id="ARBA00022827"/>
    </source>
</evidence>
<dbReference type="PRINTS" id="PR00406">
    <property type="entry name" value="CYTB5RDTASE"/>
</dbReference>
<dbReference type="SUPFAM" id="SSF52343">
    <property type="entry name" value="Ferredoxin reductase-like, C-terminal NADP-linked domain"/>
    <property type="match status" value="1"/>
</dbReference>
<evidence type="ECO:0000313" key="14">
    <source>
        <dbReference type="Proteomes" id="UP001165060"/>
    </source>
</evidence>
<comment type="similarity">
    <text evidence="3">Belongs to the flavoprotein pyridine nucleotide cytochrome reductase family.</text>
</comment>